<name>L9VWM1_HALJB</name>
<evidence type="ECO:0000313" key="1">
    <source>
        <dbReference type="EMBL" id="ELY41559.1"/>
    </source>
</evidence>
<organism evidence="1 2">
    <name type="scientific">Halalkalicoccus jeotgali (strain DSM 18796 / CECT 7217 / JCM 14584 / KCTC 4019 / B3)</name>
    <dbReference type="NCBI Taxonomy" id="795797"/>
    <lineage>
        <taxon>Archaea</taxon>
        <taxon>Methanobacteriati</taxon>
        <taxon>Methanobacteriota</taxon>
        <taxon>Stenosarchaea group</taxon>
        <taxon>Halobacteria</taxon>
        <taxon>Halobacteriales</taxon>
        <taxon>Halococcaceae</taxon>
        <taxon>Halalkalicoccus</taxon>
    </lineage>
</organism>
<gene>
    <name evidence="1" type="ORF">C497_00755</name>
</gene>
<comment type="caution">
    <text evidence="1">The sequence shown here is derived from an EMBL/GenBank/DDBJ whole genome shotgun (WGS) entry which is preliminary data.</text>
</comment>
<accession>L9VWM1</accession>
<sequence length="60" mass="6707">MRLRPFGGSDDLRDRLTIEHEPSRCLLGVILYVLCDKASALLVGREFAISDVLGKRTDAF</sequence>
<dbReference type="AlphaFoldDB" id="L9VWM1"/>
<keyword evidence="2" id="KW-1185">Reference proteome</keyword>
<evidence type="ECO:0000313" key="2">
    <source>
        <dbReference type="Proteomes" id="UP000011645"/>
    </source>
</evidence>
<dbReference type="Proteomes" id="UP000011645">
    <property type="component" value="Unassembled WGS sequence"/>
</dbReference>
<proteinExistence type="predicted"/>
<dbReference type="EMBL" id="AOHV01000003">
    <property type="protein sequence ID" value="ELY41559.1"/>
    <property type="molecule type" value="Genomic_DNA"/>
</dbReference>
<protein>
    <submittedName>
        <fullName evidence="1">Uncharacterized protein</fullName>
    </submittedName>
</protein>
<reference evidence="1 2" key="1">
    <citation type="journal article" date="2014" name="PLoS Genet.">
        <title>Phylogenetically driven sequencing of extremely halophilic archaea reveals strategies for static and dynamic osmo-response.</title>
        <authorList>
            <person name="Becker E.A."/>
            <person name="Seitzer P.M."/>
            <person name="Tritt A."/>
            <person name="Larsen D."/>
            <person name="Krusor M."/>
            <person name="Yao A.I."/>
            <person name="Wu D."/>
            <person name="Madern D."/>
            <person name="Eisen J.A."/>
            <person name="Darling A.E."/>
            <person name="Facciotti M.T."/>
        </authorList>
    </citation>
    <scope>NUCLEOTIDE SEQUENCE [LARGE SCALE GENOMIC DNA]</scope>
    <source>
        <strain evidence="2">DSM 18796 / CECT 7217 / JCM 14584 / KCTC 4019 / B3</strain>
    </source>
</reference>